<organism evidence="3 4">
    <name type="scientific">Prolemur simus</name>
    <name type="common">Greater bamboo lemur</name>
    <name type="synonym">Hapalemur simus</name>
    <dbReference type="NCBI Taxonomy" id="1328070"/>
    <lineage>
        <taxon>Eukaryota</taxon>
        <taxon>Metazoa</taxon>
        <taxon>Chordata</taxon>
        <taxon>Craniata</taxon>
        <taxon>Vertebrata</taxon>
        <taxon>Euteleostomi</taxon>
        <taxon>Mammalia</taxon>
        <taxon>Eutheria</taxon>
        <taxon>Euarchontoglires</taxon>
        <taxon>Primates</taxon>
        <taxon>Strepsirrhini</taxon>
        <taxon>Lemuriformes</taxon>
        <taxon>Lemuridae</taxon>
        <taxon>Prolemur</taxon>
    </lineage>
</organism>
<sequence length="245" mass="27087">AEEQCVQQPELPQDEIELKTVQGVVTSFFCDYGLINKSIFFSSDVVTGNVPLTVGQQVTAVVEDNKTSHGLKAIRVDAMPYHFGGAVSSDPETRVVLGYVTSIRKSIIYINKNFHFPVDIVSEGFVPYEGDCLEIEYSIQPDTSNVKAHSVKPVNCKHVDQVCVTSVCGRNGVIDGVIFFTLDSLKFPFGYIPQKYDIVNVVIVESMQPCCIWRAISITPVQRSRSGFCDGRGVVWPSDPQKQSI</sequence>
<dbReference type="Proteomes" id="UP000694414">
    <property type="component" value="Unplaced"/>
</dbReference>
<evidence type="ECO:0000313" key="3">
    <source>
        <dbReference type="Ensembl" id="ENSPSMP00000004495.1"/>
    </source>
</evidence>
<evidence type="ECO:0000313" key="4">
    <source>
        <dbReference type="Proteomes" id="UP000694414"/>
    </source>
</evidence>
<reference evidence="3" key="1">
    <citation type="submission" date="2025-08" db="UniProtKB">
        <authorList>
            <consortium name="Ensembl"/>
        </authorList>
    </citation>
    <scope>IDENTIFICATION</scope>
</reference>
<dbReference type="GO" id="GO:0007283">
    <property type="term" value="P:spermatogenesis"/>
    <property type="evidence" value="ECO:0007669"/>
    <property type="project" value="Ensembl"/>
</dbReference>
<gene>
    <name evidence="3" type="primary">CT55</name>
</gene>
<evidence type="ECO:0000256" key="1">
    <source>
        <dbReference type="ARBA" id="ARBA00004496"/>
    </source>
</evidence>
<dbReference type="GO" id="GO:0001669">
    <property type="term" value="C:acrosomal vesicle"/>
    <property type="evidence" value="ECO:0007669"/>
    <property type="project" value="Ensembl"/>
</dbReference>
<comment type="subcellular location">
    <subcellularLocation>
        <location evidence="1">Cytoplasm</location>
    </subcellularLocation>
</comment>
<protein>
    <submittedName>
        <fullName evidence="3">Cancer/testis antigen 55</fullName>
    </submittedName>
</protein>
<dbReference type="GeneTree" id="ENSGT00940000163821"/>
<reference evidence="3" key="2">
    <citation type="submission" date="2025-09" db="UniProtKB">
        <authorList>
            <consortium name="Ensembl"/>
        </authorList>
    </citation>
    <scope>IDENTIFICATION</scope>
</reference>
<keyword evidence="4" id="KW-1185">Reference proteome</keyword>
<dbReference type="PANTHER" id="PTHR45418">
    <property type="entry name" value="CANCER/TESTIS ANTIGEN 55"/>
    <property type="match status" value="1"/>
</dbReference>
<dbReference type="GO" id="GO:0036126">
    <property type="term" value="C:sperm flagellum"/>
    <property type="evidence" value="ECO:0007669"/>
    <property type="project" value="Ensembl"/>
</dbReference>
<evidence type="ECO:0000256" key="2">
    <source>
        <dbReference type="ARBA" id="ARBA00022490"/>
    </source>
</evidence>
<dbReference type="Ensembl" id="ENSPSMT00000005417.1">
    <property type="protein sequence ID" value="ENSPSMP00000004495.1"/>
    <property type="gene ID" value="ENSPSMG00000003587.1"/>
</dbReference>
<proteinExistence type="predicted"/>
<name>A0A8C8YLY0_PROSS</name>
<dbReference type="AlphaFoldDB" id="A0A8C8YLY0"/>
<keyword evidence="2" id="KW-0963">Cytoplasm</keyword>
<dbReference type="PANTHER" id="PTHR45418:SF1">
    <property type="entry name" value="CANCER_TESTIS ANTIGEN 55"/>
    <property type="match status" value="1"/>
</dbReference>
<accession>A0A8C8YLY0</accession>